<evidence type="ECO:0000256" key="5">
    <source>
        <dbReference type="ARBA" id="ARBA00023004"/>
    </source>
</evidence>
<sequence length="291" mass="33209">MKIDPLHPSFAACVLDIDLSMVTKSSGSQEIIQAFEQYGLLVFPNQSLTSEGQLRFAKLFGELESFPEATMQKDSEKIYNVSNVDASGNIPTVDDIQILNLKGTQLWHTDSSYRHIPALASFLMALELPDSPESGDTEFADMFAAYDSLPDELRTRLKGRHMVHNYEYERIYVEPRLPPIPAAEKALVPPVTHPVLRYHPDRDRHSVYITANVGGEIGGLNQDEGKKLHKETINFVTQPRFVYRHQWSLGDLLMWDNRRLLHRVLPYPIDTQRRKMRRTSVSDVAPPQIKL</sequence>
<dbReference type="GO" id="GO:0051213">
    <property type="term" value="F:dioxygenase activity"/>
    <property type="evidence" value="ECO:0007669"/>
    <property type="project" value="UniProtKB-KW"/>
</dbReference>
<keyword evidence="2" id="KW-0479">Metal-binding</keyword>
<dbReference type="GO" id="GO:0046872">
    <property type="term" value="F:metal ion binding"/>
    <property type="evidence" value="ECO:0007669"/>
    <property type="project" value="UniProtKB-KW"/>
</dbReference>
<dbReference type="AlphaFoldDB" id="A0A381XI80"/>
<dbReference type="SUPFAM" id="SSF51197">
    <property type="entry name" value="Clavaminate synthase-like"/>
    <property type="match status" value="1"/>
</dbReference>
<protein>
    <recommendedName>
        <fullName evidence="6">TauD/TfdA-like domain-containing protein</fullName>
    </recommendedName>
</protein>
<accession>A0A381XI80</accession>
<proteinExistence type="inferred from homology"/>
<dbReference type="InterPro" id="IPR042098">
    <property type="entry name" value="TauD-like_sf"/>
</dbReference>
<dbReference type="EMBL" id="UINC01015148">
    <property type="protein sequence ID" value="SVA64003.1"/>
    <property type="molecule type" value="Genomic_DNA"/>
</dbReference>
<evidence type="ECO:0000256" key="4">
    <source>
        <dbReference type="ARBA" id="ARBA00023002"/>
    </source>
</evidence>
<comment type="similarity">
    <text evidence="1">Belongs to the TfdA dioxygenase family.</text>
</comment>
<dbReference type="Gene3D" id="3.60.130.10">
    <property type="entry name" value="Clavaminate synthase-like"/>
    <property type="match status" value="1"/>
</dbReference>
<dbReference type="Pfam" id="PF02668">
    <property type="entry name" value="TauD"/>
    <property type="match status" value="1"/>
</dbReference>
<reference evidence="7" key="1">
    <citation type="submission" date="2018-05" db="EMBL/GenBank/DDBJ databases">
        <authorList>
            <person name="Lanie J.A."/>
            <person name="Ng W.-L."/>
            <person name="Kazmierczak K.M."/>
            <person name="Andrzejewski T.M."/>
            <person name="Davidsen T.M."/>
            <person name="Wayne K.J."/>
            <person name="Tettelin H."/>
            <person name="Glass J.I."/>
            <person name="Rusch D."/>
            <person name="Podicherti R."/>
            <person name="Tsui H.-C.T."/>
            <person name="Winkler M.E."/>
        </authorList>
    </citation>
    <scope>NUCLEOTIDE SEQUENCE</scope>
</reference>
<evidence type="ECO:0000313" key="7">
    <source>
        <dbReference type="EMBL" id="SVA64003.1"/>
    </source>
</evidence>
<evidence type="ECO:0000259" key="6">
    <source>
        <dbReference type="Pfam" id="PF02668"/>
    </source>
</evidence>
<dbReference type="PANTHER" id="PTHR43779">
    <property type="entry name" value="DIOXYGENASE RV0097-RELATED"/>
    <property type="match status" value="1"/>
</dbReference>
<organism evidence="7">
    <name type="scientific">marine metagenome</name>
    <dbReference type="NCBI Taxonomy" id="408172"/>
    <lineage>
        <taxon>unclassified sequences</taxon>
        <taxon>metagenomes</taxon>
        <taxon>ecological metagenomes</taxon>
    </lineage>
</organism>
<gene>
    <name evidence="7" type="ORF">METZ01_LOCUS116857</name>
</gene>
<evidence type="ECO:0000256" key="2">
    <source>
        <dbReference type="ARBA" id="ARBA00022723"/>
    </source>
</evidence>
<feature type="domain" description="TauD/TfdA-like" evidence="6">
    <location>
        <begin position="3"/>
        <end position="279"/>
    </location>
</feature>
<evidence type="ECO:0000256" key="1">
    <source>
        <dbReference type="ARBA" id="ARBA00005896"/>
    </source>
</evidence>
<keyword evidence="4" id="KW-0560">Oxidoreductase</keyword>
<keyword evidence="5" id="KW-0408">Iron</keyword>
<dbReference type="InterPro" id="IPR003819">
    <property type="entry name" value="TauD/TfdA-like"/>
</dbReference>
<evidence type="ECO:0000256" key="3">
    <source>
        <dbReference type="ARBA" id="ARBA00022964"/>
    </source>
</evidence>
<dbReference type="InterPro" id="IPR051178">
    <property type="entry name" value="TfdA_dioxygenase"/>
</dbReference>
<dbReference type="PANTHER" id="PTHR43779:SF3">
    <property type="entry name" value="(3R)-3-[(CARBOXYMETHYL)AMINO]FATTY ACID OXYGENASE_DECARBOXYLASE"/>
    <property type="match status" value="1"/>
</dbReference>
<keyword evidence="3" id="KW-0223">Dioxygenase</keyword>
<name>A0A381XI80_9ZZZZ</name>